<dbReference type="EMBL" id="LAZR01001687">
    <property type="protein sequence ID" value="KKN40724.1"/>
    <property type="molecule type" value="Genomic_DNA"/>
</dbReference>
<dbReference type="InterPro" id="IPR017101">
    <property type="entry name" value="P-loop_ATP/GTP-bd_All4644_prd"/>
</dbReference>
<comment type="caution">
    <text evidence="1">The sequence shown here is derived from an EMBL/GenBank/DDBJ whole genome shotgun (WGS) entry which is preliminary data.</text>
</comment>
<accession>A0A0F9QDT6</accession>
<evidence type="ECO:0000313" key="1">
    <source>
        <dbReference type="EMBL" id="KKN40724.1"/>
    </source>
</evidence>
<reference evidence="1" key="1">
    <citation type="journal article" date="2015" name="Nature">
        <title>Complex archaea that bridge the gap between prokaryotes and eukaryotes.</title>
        <authorList>
            <person name="Spang A."/>
            <person name="Saw J.H."/>
            <person name="Jorgensen S.L."/>
            <person name="Zaremba-Niedzwiedzka K."/>
            <person name="Martijn J."/>
            <person name="Lind A.E."/>
            <person name="van Eijk R."/>
            <person name="Schleper C."/>
            <person name="Guy L."/>
            <person name="Ettema T.J."/>
        </authorList>
    </citation>
    <scope>NUCLEOTIDE SEQUENCE</scope>
</reference>
<dbReference type="PIRSF" id="PIRSF037081">
    <property type="entry name" value="P-loop_All4644_prd"/>
    <property type="match status" value="1"/>
</dbReference>
<dbReference type="AlphaFoldDB" id="A0A0F9QDT6"/>
<evidence type="ECO:0008006" key="2">
    <source>
        <dbReference type="Google" id="ProtNLM"/>
    </source>
</evidence>
<dbReference type="Gene3D" id="3.40.50.300">
    <property type="entry name" value="P-loop containing nucleotide triphosphate hydrolases"/>
    <property type="match status" value="1"/>
</dbReference>
<dbReference type="SUPFAM" id="SSF52540">
    <property type="entry name" value="P-loop containing nucleoside triphosphate hydrolases"/>
    <property type="match status" value="1"/>
</dbReference>
<proteinExistence type="predicted"/>
<protein>
    <recommendedName>
        <fullName evidence="2">Zeta toxin domain-containing protein</fullName>
    </recommendedName>
</protein>
<dbReference type="Pfam" id="PF13671">
    <property type="entry name" value="AAA_33"/>
    <property type="match status" value="1"/>
</dbReference>
<sequence length="152" mass="17748">MNTVFMTIGFSGSGKSTYAKEYVKYHPDTRIVSPDAFRTMFNGEYKYLPEMDDVITQSTFDAAENLLQAGYNVIIDCGNLTKADDRRGKWKNLHADKFVAFLMPTHKPVDWYVKRRKRKPHRKMDLVTLVETEMRAFEPPTLDEFDEIVRIK</sequence>
<name>A0A0F9QDT6_9ZZZZ</name>
<gene>
    <name evidence="1" type="ORF">LCGC14_0730320</name>
</gene>
<organism evidence="1">
    <name type="scientific">marine sediment metagenome</name>
    <dbReference type="NCBI Taxonomy" id="412755"/>
    <lineage>
        <taxon>unclassified sequences</taxon>
        <taxon>metagenomes</taxon>
        <taxon>ecological metagenomes</taxon>
    </lineage>
</organism>
<dbReference type="InterPro" id="IPR027417">
    <property type="entry name" value="P-loop_NTPase"/>
</dbReference>